<dbReference type="AlphaFoldDB" id="A0ABD5R3Y6"/>
<dbReference type="RefSeq" id="WP_379787627.1">
    <property type="nucleotide sequence ID" value="NZ_JBHSKY010000015.1"/>
</dbReference>
<name>A0ABD5R3Y6_9EURY</name>
<evidence type="ECO:0000313" key="2">
    <source>
        <dbReference type="Proteomes" id="UP001596118"/>
    </source>
</evidence>
<protein>
    <submittedName>
        <fullName evidence="1">Uncharacterized protein</fullName>
    </submittedName>
</protein>
<accession>A0ABD5R3Y6</accession>
<evidence type="ECO:0000313" key="1">
    <source>
        <dbReference type="EMBL" id="MFC5279705.1"/>
    </source>
</evidence>
<comment type="caution">
    <text evidence="1">The sequence shown here is derived from an EMBL/GenBank/DDBJ whole genome shotgun (WGS) entry which is preliminary data.</text>
</comment>
<dbReference type="EMBL" id="JBHSKY010000015">
    <property type="protein sequence ID" value="MFC5279705.1"/>
    <property type="molecule type" value="Genomic_DNA"/>
</dbReference>
<dbReference type="Proteomes" id="UP001596118">
    <property type="component" value="Unassembled WGS sequence"/>
</dbReference>
<reference evidence="1 2" key="1">
    <citation type="journal article" date="2019" name="Int. J. Syst. Evol. Microbiol.">
        <title>The Global Catalogue of Microorganisms (GCM) 10K type strain sequencing project: providing services to taxonomists for standard genome sequencing and annotation.</title>
        <authorList>
            <consortium name="The Broad Institute Genomics Platform"/>
            <consortium name="The Broad Institute Genome Sequencing Center for Infectious Disease"/>
            <person name="Wu L."/>
            <person name="Ma J."/>
        </authorList>
    </citation>
    <scope>NUCLEOTIDE SEQUENCE [LARGE SCALE GENOMIC DNA]</scope>
    <source>
        <strain evidence="1 2">CGMCC 1.12124</strain>
    </source>
</reference>
<organism evidence="1 2">
    <name type="scientific">Halorubrum rubrum</name>
    <dbReference type="NCBI Taxonomy" id="1126240"/>
    <lineage>
        <taxon>Archaea</taxon>
        <taxon>Methanobacteriati</taxon>
        <taxon>Methanobacteriota</taxon>
        <taxon>Stenosarchaea group</taxon>
        <taxon>Halobacteria</taxon>
        <taxon>Halobacteriales</taxon>
        <taxon>Haloferacaceae</taxon>
        <taxon>Halorubrum</taxon>
    </lineage>
</organism>
<gene>
    <name evidence="1" type="ORF">ACFPM1_13190</name>
</gene>
<keyword evidence="2" id="KW-1185">Reference proteome</keyword>
<sequence length="66" mass="7420">MTNSLYRNWRITGESRRKPRVDLALTDILSSFTSLSRYDLDSPACSRVVTYGTVDAATFRTALSTD</sequence>
<proteinExistence type="predicted"/>